<dbReference type="RefSeq" id="WP_132245297.1">
    <property type="nucleotide sequence ID" value="NZ_SLWV01000012.1"/>
</dbReference>
<keyword evidence="2" id="KW-1185">Reference proteome</keyword>
<evidence type="ECO:0000313" key="2">
    <source>
        <dbReference type="Proteomes" id="UP000294919"/>
    </source>
</evidence>
<dbReference type="Proteomes" id="UP000294919">
    <property type="component" value="Unassembled WGS sequence"/>
</dbReference>
<dbReference type="AlphaFoldDB" id="A0A4R2KPL2"/>
<name>A0A4R2KPL2_9FIRM</name>
<proteinExistence type="predicted"/>
<evidence type="ECO:0000313" key="1">
    <source>
        <dbReference type="EMBL" id="TCO74577.1"/>
    </source>
</evidence>
<gene>
    <name evidence="1" type="ORF">EV214_11256</name>
</gene>
<dbReference type="EMBL" id="SLWV01000012">
    <property type="protein sequence ID" value="TCO74577.1"/>
    <property type="molecule type" value="Genomic_DNA"/>
</dbReference>
<sequence>MKRRNGMNKKLEKIARNMYATDDQLEQFSNLADKYKNKSQREIEEEMYKMIDGFSTAEKKGMIKKLQMLKEMNNLLDNGQMRKIDTFIRILSK</sequence>
<organism evidence="1 2">
    <name type="scientific">Marinisporobacter balticus</name>
    <dbReference type="NCBI Taxonomy" id="2018667"/>
    <lineage>
        <taxon>Bacteria</taxon>
        <taxon>Bacillati</taxon>
        <taxon>Bacillota</taxon>
        <taxon>Clostridia</taxon>
        <taxon>Peptostreptococcales</taxon>
        <taxon>Thermotaleaceae</taxon>
        <taxon>Marinisporobacter</taxon>
    </lineage>
</organism>
<reference evidence="1 2" key="1">
    <citation type="submission" date="2019-03" db="EMBL/GenBank/DDBJ databases">
        <title>Genomic Encyclopedia of Type Strains, Phase IV (KMG-IV): sequencing the most valuable type-strain genomes for metagenomic binning, comparative biology and taxonomic classification.</title>
        <authorList>
            <person name="Goeker M."/>
        </authorList>
    </citation>
    <scope>NUCLEOTIDE SEQUENCE [LARGE SCALE GENOMIC DNA]</scope>
    <source>
        <strain evidence="1 2">DSM 102940</strain>
    </source>
</reference>
<comment type="caution">
    <text evidence="1">The sequence shown here is derived from an EMBL/GenBank/DDBJ whole genome shotgun (WGS) entry which is preliminary data.</text>
</comment>
<protein>
    <submittedName>
        <fullName evidence="1">Uncharacterized protein</fullName>
    </submittedName>
</protein>
<accession>A0A4R2KPL2</accession>
<dbReference type="OrthoDB" id="1954707at2"/>